<comment type="caution">
    <text evidence="1">The sequence shown here is derived from an EMBL/GenBank/DDBJ whole genome shotgun (WGS) entry which is preliminary data.</text>
</comment>
<sequence length="120" mass="13322">MTQNVQQRLEVKMQKRDIPEELFVQMRTCQTAANEFLRQFWSSVVPASGEGPMSSASPAQKAAKAARMAGYLVKTPEKIQAIIEMARSSGVDAGKIEMAMKPVSTAVEKALQFYQTRKKP</sequence>
<name>A0A9Q5N0I1_SANBA</name>
<protein>
    <submittedName>
        <fullName evidence="1">Uncharacterized protein</fullName>
    </submittedName>
</protein>
<accession>A0A9Q5N0I1</accession>
<evidence type="ECO:0000313" key="1">
    <source>
        <dbReference type="EMBL" id="OCB85697.1"/>
    </source>
</evidence>
<keyword evidence="2" id="KW-1185">Reference proteome</keyword>
<dbReference type="Proteomes" id="UP000757232">
    <property type="component" value="Unassembled WGS sequence"/>
</dbReference>
<proteinExistence type="predicted"/>
<evidence type="ECO:0000313" key="2">
    <source>
        <dbReference type="Proteomes" id="UP000757232"/>
    </source>
</evidence>
<dbReference type="AlphaFoldDB" id="A0A9Q5N0I1"/>
<gene>
    <name evidence="1" type="ORF">A7U60_g7348</name>
</gene>
<dbReference type="EMBL" id="LNZH02000208">
    <property type="protein sequence ID" value="OCB85697.1"/>
    <property type="molecule type" value="Genomic_DNA"/>
</dbReference>
<dbReference type="OrthoDB" id="360521at2759"/>
<organism evidence="1 2">
    <name type="scientific">Sanghuangporus baumii</name>
    <name type="common">Phellinus baumii</name>
    <dbReference type="NCBI Taxonomy" id="108892"/>
    <lineage>
        <taxon>Eukaryota</taxon>
        <taxon>Fungi</taxon>
        <taxon>Dikarya</taxon>
        <taxon>Basidiomycota</taxon>
        <taxon>Agaricomycotina</taxon>
        <taxon>Agaricomycetes</taxon>
        <taxon>Hymenochaetales</taxon>
        <taxon>Hymenochaetaceae</taxon>
        <taxon>Sanghuangporus</taxon>
    </lineage>
</organism>
<reference evidence="1" key="1">
    <citation type="submission" date="2016-06" db="EMBL/GenBank/DDBJ databases">
        <title>Draft Genome sequence of the fungus Inonotus baumii.</title>
        <authorList>
            <person name="Zhu H."/>
            <person name="Lin W."/>
        </authorList>
    </citation>
    <scope>NUCLEOTIDE SEQUENCE</scope>
    <source>
        <strain evidence="1">821</strain>
    </source>
</reference>